<protein>
    <recommendedName>
        <fullName evidence="3">Helix-turn-helix protein</fullName>
    </recommendedName>
</protein>
<sequence length="89" mass="9854">MSPRPTRALPVELCADWPNVPCADPIAEQARQLVLNLREAIGERSIREIASAIEVDRATIGVMLQGKSWPDIVTLAKLEQQLGPLWPRS</sequence>
<accession>A0A8H2PY88</accession>
<organism evidence="1 2">
    <name type="scientific">Rhodoglobus vestalii</name>
    <dbReference type="NCBI Taxonomy" id="193384"/>
    <lineage>
        <taxon>Bacteria</taxon>
        <taxon>Bacillati</taxon>
        <taxon>Actinomycetota</taxon>
        <taxon>Actinomycetes</taxon>
        <taxon>Micrococcales</taxon>
        <taxon>Microbacteriaceae</taxon>
        <taxon>Rhodoglobus</taxon>
    </lineage>
</organism>
<dbReference type="InterPro" id="IPR001387">
    <property type="entry name" value="Cro/C1-type_HTH"/>
</dbReference>
<evidence type="ECO:0000313" key="1">
    <source>
        <dbReference type="EMBL" id="TQO19493.1"/>
    </source>
</evidence>
<dbReference type="SUPFAM" id="SSF47413">
    <property type="entry name" value="lambda repressor-like DNA-binding domains"/>
    <property type="match status" value="1"/>
</dbReference>
<proteinExistence type="predicted"/>
<reference evidence="1 2" key="1">
    <citation type="submission" date="2019-06" db="EMBL/GenBank/DDBJ databases">
        <title>Sequencing the genomes of 1000 actinobacteria strains.</title>
        <authorList>
            <person name="Klenk H.-P."/>
        </authorList>
    </citation>
    <scope>NUCLEOTIDE SEQUENCE [LARGE SCALE GENOMIC DNA]</scope>
    <source>
        <strain evidence="1 2">DSM 21947</strain>
    </source>
</reference>
<dbReference type="OrthoDB" id="4408411at2"/>
<dbReference type="Gene3D" id="1.10.260.40">
    <property type="entry name" value="lambda repressor-like DNA-binding domains"/>
    <property type="match status" value="1"/>
</dbReference>
<gene>
    <name evidence="1" type="ORF">FB472_1050</name>
</gene>
<comment type="caution">
    <text evidence="1">The sequence shown here is derived from an EMBL/GenBank/DDBJ whole genome shotgun (WGS) entry which is preliminary data.</text>
</comment>
<dbReference type="AlphaFoldDB" id="A0A8H2PY88"/>
<evidence type="ECO:0008006" key="3">
    <source>
        <dbReference type="Google" id="ProtNLM"/>
    </source>
</evidence>
<dbReference type="RefSeq" id="WP_141989941.1">
    <property type="nucleotide sequence ID" value="NZ_VFRA01000001.1"/>
</dbReference>
<evidence type="ECO:0000313" key="2">
    <source>
        <dbReference type="Proteomes" id="UP000316560"/>
    </source>
</evidence>
<dbReference type="EMBL" id="VFRA01000001">
    <property type="protein sequence ID" value="TQO19493.1"/>
    <property type="molecule type" value="Genomic_DNA"/>
</dbReference>
<keyword evidence="2" id="KW-1185">Reference proteome</keyword>
<dbReference type="InterPro" id="IPR010982">
    <property type="entry name" value="Lambda_DNA-bd_dom_sf"/>
</dbReference>
<dbReference type="Proteomes" id="UP000316560">
    <property type="component" value="Unassembled WGS sequence"/>
</dbReference>
<name>A0A8H2PY88_9MICO</name>
<dbReference type="CDD" id="cd00093">
    <property type="entry name" value="HTH_XRE"/>
    <property type="match status" value="1"/>
</dbReference>
<dbReference type="GO" id="GO:0003677">
    <property type="term" value="F:DNA binding"/>
    <property type="evidence" value="ECO:0007669"/>
    <property type="project" value="InterPro"/>
</dbReference>